<dbReference type="Proteomes" id="UP000655225">
    <property type="component" value="Unassembled WGS sequence"/>
</dbReference>
<evidence type="ECO:0000256" key="1">
    <source>
        <dbReference type="SAM" id="SignalP"/>
    </source>
</evidence>
<dbReference type="EMBL" id="JABCRI010000017">
    <property type="protein sequence ID" value="KAF8391182.1"/>
    <property type="molecule type" value="Genomic_DNA"/>
</dbReference>
<accession>A0A834YMP9</accession>
<evidence type="ECO:0000313" key="3">
    <source>
        <dbReference type="Proteomes" id="UP000655225"/>
    </source>
</evidence>
<protein>
    <submittedName>
        <fullName evidence="2">Uncharacterized protein</fullName>
    </submittedName>
</protein>
<organism evidence="2 3">
    <name type="scientific">Tetracentron sinense</name>
    <name type="common">Spur-leaf</name>
    <dbReference type="NCBI Taxonomy" id="13715"/>
    <lineage>
        <taxon>Eukaryota</taxon>
        <taxon>Viridiplantae</taxon>
        <taxon>Streptophyta</taxon>
        <taxon>Embryophyta</taxon>
        <taxon>Tracheophyta</taxon>
        <taxon>Spermatophyta</taxon>
        <taxon>Magnoliopsida</taxon>
        <taxon>Trochodendrales</taxon>
        <taxon>Trochodendraceae</taxon>
        <taxon>Tetracentron</taxon>
    </lineage>
</organism>
<dbReference type="AlphaFoldDB" id="A0A834YMP9"/>
<proteinExistence type="predicted"/>
<feature type="signal peptide" evidence="1">
    <location>
        <begin position="1"/>
        <end position="32"/>
    </location>
</feature>
<sequence length="108" mass="12544">MEEELLYSWRKLLVSFFLLLLLLTLNYEPITALENKSTLPSQNGLLPQNEVEVLNTIARKMKMKKDQDCRNDSCLESVIRCDCRYSNSTVCHVTYLYVSLICCESRLS</sequence>
<keyword evidence="1" id="KW-0732">Signal</keyword>
<keyword evidence="3" id="KW-1185">Reference proteome</keyword>
<gene>
    <name evidence="2" type="ORF">HHK36_023483</name>
</gene>
<name>A0A834YMP9_TETSI</name>
<evidence type="ECO:0000313" key="2">
    <source>
        <dbReference type="EMBL" id="KAF8391182.1"/>
    </source>
</evidence>
<reference evidence="2 3" key="1">
    <citation type="submission" date="2020-04" db="EMBL/GenBank/DDBJ databases">
        <title>Plant Genome Project.</title>
        <authorList>
            <person name="Zhang R.-G."/>
        </authorList>
    </citation>
    <scope>NUCLEOTIDE SEQUENCE [LARGE SCALE GENOMIC DNA]</scope>
    <source>
        <strain evidence="2">YNK0</strain>
        <tissue evidence="2">Leaf</tissue>
    </source>
</reference>
<feature type="chain" id="PRO_5032706747" evidence="1">
    <location>
        <begin position="33"/>
        <end position="108"/>
    </location>
</feature>
<comment type="caution">
    <text evidence="2">The sequence shown here is derived from an EMBL/GenBank/DDBJ whole genome shotgun (WGS) entry which is preliminary data.</text>
</comment>